<organism evidence="2 3">
    <name type="scientific">Megasphaera hexanoica</name>
    <dbReference type="NCBI Taxonomy" id="1675036"/>
    <lineage>
        <taxon>Bacteria</taxon>
        <taxon>Bacillati</taxon>
        <taxon>Bacillota</taxon>
        <taxon>Negativicutes</taxon>
        <taxon>Veillonellales</taxon>
        <taxon>Veillonellaceae</taxon>
        <taxon>Megasphaera</taxon>
    </lineage>
</organism>
<name>A0A848BXC6_9FIRM</name>
<reference evidence="2 3" key="1">
    <citation type="submission" date="2020-04" db="EMBL/GenBank/DDBJ databases">
        <authorList>
            <person name="Hitch T.C.A."/>
            <person name="Wylensek D."/>
            <person name="Clavel T."/>
        </authorList>
    </citation>
    <scope>NUCLEOTIDE SEQUENCE [LARGE SCALE GENOMIC DNA]</scope>
    <source>
        <strain evidence="2 3">Oil-RF-744-FAT-WT-6-1</strain>
    </source>
</reference>
<feature type="domain" description="DUF4357" evidence="1">
    <location>
        <begin position="10"/>
        <end position="46"/>
    </location>
</feature>
<dbReference type="EMBL" id="JABAFG010000003">
    <property type="protein sequence ID" value="NME27589.1"/>
    <property type="molecule type" value="Genomic_DNA"/>
</dbReference>
<accession>A0A848BXC6</accession>
<dbReference type="Pfam" id="PF14267">
    <property type="entry name" value="DUF4357"/>
    <property type="match status" value="2"/>
</dbReference>
<feature type="domain" description="DUF4357" evidence="1">
    <location>
        <begin position="126"/>
        <end position="174"/>
    </location>
</feature>
<evidence type="ECO:0000313" key="3">
    <source>
        <dbReference type="Proteomes" id="UP000591071"/>
    </source>
</evidence>
<dbReference type="RefSeq" id="WP_170087218.1">
    <property type="nucleotide sequence ID" value="NZ_JABAFG010000003.1"/>
</dbReference>
<dbReference type="InterPro" id="IPR025579">
    <property type="entry name" value="DUF4357"/>
</dbReference>
<dbReference type="AlphaFoldDB" id="A0A848BXC6"/>
<evidence type="ECO:0000259" key="1">
    <source>
        <dbReference type="Pfam" id="PF14267"/>
    </source>
</evidence>
<proteinExistence type="predicted"/>
<sequence>MIVDIVNQGILQDDICFGSPSYAAMFICGKSSNGLIEWKNKQGISLKELDIAETTIPKVPSTIQPKISSSLSEKAKNDNIKNMLHLAGKKAKATAYISDSQFIVCKNSEFSATETPSCPKYIHERRQELMAEGKVKDGYFIEDVPFSSSSTAAACVTGGSANGRKMWLYQDGQSIKEKGEH</sequence>
<gene>
    <name evidence="2" type="ORF">HF872_02950</name>
</gene>
<evidence type="ECO:0000313" key="2">
    <source>
        <dbReference type="EMBL" id="NME27589.1"/>
    </source>
</evidence>
<dbReference type="Proteomes" id="UP000591071">
    <property type="component" value="Unassembled WGS sequence"/>
</dbReference>
<comment type="caution">
    <text evidence="2">The sequence shown here is derived from an EMBL/GenBank/DDBJ whole genome shotgun (WGS) entry which is preliminary data.</text>
</comment>
<protein>
    <submittedName>
        <fullName evidence="2">DUF4357 domain-containing protein</fullName>
    </submittedName>
</protein>